<dbReference type="EMBL" id="CP007145">
    <property type="protein sequence ID" value="AHJ96052.1"/>
    <property type="molecule type" value="Genomic_DNA"/>
</dbReference>
<organism evidence="2 3">
    <name type="scientific">Hymenobacter swuensis DY53</name>
    <dbReference type="NCBI Taxonomy" id="1227739"/>
    <lineage>
        <taxon>Bacteria</taxon>
        <taxon>Pseudomonadati</taxon>
        <taxon>Bacteroidota</taxon>
        <taxon>Cytophagia</taxon>
        <taxon>Cytophagales</taxon>
        <taxon>Hymenobacteraceae</taxon>
        <taxon>Hymenobacter</taxon>
    </lineage>
</organism>
<dbReference type="HOGENOM" id="CLU_3234643_0_0_10"/>
<evidence type="ECO:0000313" key="3">
    <source>
        <dbReference type="Proteomes" id="UP000019423"/>
    </source>
</evidence>
<dbReference type="KEGG" id="hsw:Hsw_3026"/>
<sequence>MQDEKSCLPLQPASIGRGLQHEYFAAYERHTVGSNGALHTFFE</sequence>
<dbReference type="Proteomes" id="UP000019423">
    <property type="component" value="Chromosome"/>
</dbReference>
<gene>
    <name evidence="1" type="ORF">Hsw_0457</name>
    <name evidence="2" type="ORF">Hsw_3026</name>
</gene>
<keyword evidence="3" id="KW-1185">Reference proteome</keyword>
<evidence type="ECO:0000313" key="1">
    <source>
        <dbReference type="EMBL" id="AHJ96052.1"/>
    </source>
</evidence>
<name>W8F7L7_9BACT</name>
<reference evidence="2 3" key="1">
    <citation type="submission" date="2014-01" db="EMBL/GenBank/DDBJ databases">
        <title>Complete genome sequence of ionizing-radiation resistance bacterium Hymenobacter swuensis DY53.</title>
        <authorList>
            <person name="Jung J.-H."/>
            <person name="Jeong S.-W."/>
            <person name="Joe M.-H."/>
            <person name="Cho y.-j."/>
            <person name="Kim M.-K."/>
            <person name="Lim S.-Y."/>
        </authorList>
    </citation>
    <scope>NUCLEOTIDE SEQUENCE [LARGE SCALE GENOMIC DNA]</scope>
    <source>
        <strain evidence="2 3">DY53</strain>
    </source>
</reference>
<proteinExistence type="predicted"/>
<dbReference type="AlphaFoldDB" id="W8F7L7"/>
<dbReference type="KEGG" id="hsw:Hsw_0457"/>
<accession>W8F7L7</accession>
<evidence type="ECO:0000313" key="2">
    <source>
        <dbReference type="EMBL" id="AHJ98621.1"/>
    </source>
</evidence>
<dbReference type="EMBL" id="CP007145">
    <property type="protein sequence ID" value="AHJ98621.1"/>
    <property type="molecule type" value="Genomic_DNA"/>
</dbReference>
<protein>
    <submittedName>
        <fullName evidence="2">Uncharacterized protein</fullName>
    </submittedName>
</protein>